<gene>
    <name evidence="1" type="ORF">H109_01729</name>
</gene>
<proteinExistence type="predicted"/>
<reference evidence="1 2" key="1">
    <citation type="submission" date="2014-02" db="EMBL/GenBank/DDBJ databases">
        <title>The Genome Sequence of Trichophyton interdigitale MR816.</title>
        <authorList>
            <consortium name="The Broad Institute Genomics Platform"/>
            <person name="Cuomo C.A."/>
            <person name="White T.C."/>
            <person name="Graser Y."/>
            <person name="Martinez-Rossi N."/>
            <person name="Heitman J."/>
            <person name="Young S.K."/>
            <person name="Zeng Q."/>
            <person name="Gargeya S."/>
            <person name="Abouelleil A."/>
            <person name="Alvarado L."/>
            <person name="Chapman S.B."/>
            <person name="Gainer-Dewar J."/>
            <person name="Goldberg J."/>
            <person name="Griggs A."/>
            <person name="Gujja S."/>
            <person name="Hansen M."/>
            <person name="Howarth C."/>
            <person name="Imamovic A."/>
            <person name="Larimer J."/>
            <person name="Martinez D."/>
            <person name="Murphy C."/>
            <person name="Pearson M.D."/>
            <person name="Persinoti G."/>
            <person name="Poon T."/>
            <person name="Priest M."/>
            <person name="Roberts A.D."/>
            <person name="Saif S."/>
            <person name="Shea T.D."/>
            <person name="Sykes S.N."/>
            <person name="Wortman J."/>
            <person name="Nusbaum C."/>
            <person name="Birren B."/>
        </authorList>
    </citation>
    <scope>NUCLEOTIDE SEQUENCE [LARGE SCALE GENOMIC DNA]</scope>
    <source>
        <strain evidence="1 2">MR816</strain>
    </source>
</reference>
<evidence type="ECO:0008006" key="3">
    <source>
        <dbReference type="Google" id="ProtNLM"/>
    </source>
</evidence>
<dbReference type="InterPro" id="IPR036691">
    <property type="entry name" value="Endo/exonu/phosph_ase_sf"/>
</dbReference>
<protein>
    <recommendedName>
        <fullName evidence="3">Endonuclease/exonuclease/phosphatase domain-containing protein</fullName>
    </recommendedName>
</protein>
<comment type="caution">
    <text evidence="1">The sequence shown here is derived from an EMBL/GenBank/DDBJ whole genome shotgun (WGS) entry which is preliminary data.</text>
</comment>
<name>A0A059JG47_TRIIM</name>
<dbReference type="AlphaFoldDB" id="A0A059JG47"/>
<sequence>MFQELREASIEQIRNTKWDGRKETKTLRVCNTHLDSLSSVHPIRLQQVAKATNYLEEGIHGGVLAGNMNSIQASPLRTIGLRGIITLRVHIWCWEEPKEIQRDDLPGDISVLPINVRFSGPNVLTKSSIATGGKGLDTYWRGGGRGGCRNQIEYASSRHGTLGYGSPWLTWRLLKWVEDKEEGLGN</sequence>
<evidence type="ECO:0000313" key="2">
    <source>
        <dbReference type="Proteomes" id="UP000024533"/>
    </source>
</evidence>
<keyword evidence="2" id="KW-1185">Reference proteome</keyword>
<dbReference type="EMBL" id="AOKY01000131">
    <property type="protein sequence ID" value="KDB26462.1"/>
    <property type="molecule type" value="Genomic_DNA"/>
</dbReference>
<dbReference type="Gene3D" id="3.60.10.10">
    <property type="entry name" value="Endonuclease/exonuclease/phosphatase"/>
    <property type="match status" value="1"/>
</dbReference>
<dbReference type="Proteomes" id="UP000024533">
    <property type="component" value="Unassembled WGS sequence"/>
</dbReference>
<organism evidence="1 2">
    <name type="scientific">Trichophyton interdigitale (strain MR816)</name>
    <dbReference type="NCBI Taxonomy" id="1215338"/>
    <lineage>
        <taxon>Eukaryota</taxon>
        <taxon>Fungi</taxon>
        <taxon>Dikarya</taxon>
        <taxon>Ascomycota</taxon>
        <taxon>Pezizomycotina</taxon>
        <taxon>Eurotiomycetes</taxon>
        <taxon>Eurotiomycetidae</taxon>
        <taxon>Onygenales</taxon>
        <taxon>Arthrodermataceae</taxon>
        <taxon>Trichophyton</taxon>
    </lineage>
</organism>
<evidence type="ECO:0000313" key="1">
    <source>
        <dbReference type="EMBL" id="KDB26462.1"/>
    </source>
</evidence>
<dbReference type="HOGENOM" id="CLU_1455385_0_0_1"/>
<dbReference type="OrthoDB" id="9975959at2759"/>
<dbReference type="SUPFAM" id="SSF56219">
    <property type="entry name" value="DNase I-like"/>
    <property type="match status" value="1"/>
</dbReference>
<accession>A0A059JG47</accession>